<evidence type="ECO:0000256" key="1">
    <source>
        <dbReference type="ARBA" id="ARBA00005254"/>
    </source>
</evidence>
<comment type="similarity">
    <text evidence="1 2">Belongs to the enoyl-CoA hydratase/isomerase family.</text>
</comment>
<dbReference type="EMBL" id="CP066308">
    <property type="protein sequence ID" value="QQE75993.1"/>
    <property type="molecule type" value="Genomic_DNA"/>
</dbReference>
<evidence type="ECO:0000256" key="2">
    <source>
        <dbReference type="RuleBase" id="RU003707"/>
    </source>
</evidence>
<dbReference type="Gene3D" id="3.90.226.10">
    <property type="entry name" value="2-enoyl-CoA Hydratase, Chain A, domain 1"/>
    <property type="match status" value="1"/>
</dbReference>
<dbReference type="PANTHER" id="PTHR43802">
    <property type="entry name" value="ENOYL-COA HYDRATASE"/>
    <property type="match status" value="1"/>
</dbReference>
<dbReference type="GO" id="GO:0016853">
    <property type="term" value="F:isomerase activity"/>
    <property type="evidence" value="ECO:0007669"/>
    <property type="project" value="UniProtKB-KW"/>
</dbReference>
<accession>A0A7T5ENR3</accession>
<evidence type="ECO:0000313" key="5">
    <source>
        <dbReference type="Proteomes" id="UP000595847"/>
    </source>
</evidence>
<evidence type="ECO:0000313" key="6">
    <source>
        <dbReference type="Proteomes" id="UP000677234"/>
    </source>
</evidence>
<proteinExistence type="inferred from homology"/>
<dbReference type="CDD" id="cd06558">
    <property type="entry name" value="crotonase-like"/>
    <property type="match status" value="1"/>
</dbReference>
<dbReference type="AlphaFoldDB" id="A0A7T5ENR3"/>
<dbReference type="KEGG" id="bcop:JD108_09070"/>
<keyword evidence="6" id="KW-1185">Reference proteome</keyword>
<reference evidence="3 5" key="1">
    <citation type="submission" date="2020-12" db="EMBL/GenBank/DDBJ databases">
        <title>strain FJAT-54423T represents a novel species of the genus Brevibacillus.</title>
        <authorList>
            <person name="Tang R."/>
        </authorList>
    </citation>
    <scope>NUCLEOTIDE SEQUENCE [LARGE SCALE GENOMIC DNA]</scope>
    <source>
        <strain evidence="3 5">FJAT-54423</strain>
    </source>
</reference>
<gene>
    <name evidence="3" type="ORF">JD108_09070</name>
    <name evidence="4" type="ORF">KDJ56_08750</name>
</gene>
<dbReference type="RefSeq" id="WP_198829503.1">
    <property type="nucleotide sequence ID" value="NZ_CP066308.1"/>
</dbReference>
<dbReference type="PANTHER" id="PTHR43802:SF1">
    <property type="entry name" value="IP11341P-RELATED"/>
    <property type="match status" value="1"/>
</dbReference>
<protein>
    <submittedName>
        <fullName evidence="3">Enoyl-CoA hydratase/isomerase family protein</fullName>
    </submittedName>
</protein>
<organism evidence="3 5">
    <name type="scientific">Brevibacillus composti</name>
    <dbReference type="NCBI Taxonomy" id="2796470"/>
    <lineage>
        <taxon>Bacteria</taxon>
        <taxon>Bacillati</taxon>
        <taxon>Bacillota</taxon>
        <taxon>Bacilli</taxon>
        <taxon>Bacillales</taxon>
        <taxon>Paenibacillaceae</taxon>
        <taxon>Brevibacillus</taxon>
    </lineage>
</organism>
<keyword evidence="3" id="KW-0413">Isomerase</keyword>
<dbReference type="PROSITE" id="PS00166">
    <property type="entry name" value="ENOYL_COA_HYDRATASE"/>
    <property type="match status" value="1"/>
</dbReference>
<dbReference type="EMBL" id="CP073708">
    <property type="protein sequence ID" value="QUO43019.1"/>
    <property type="molecule type" value="Genomic_DNA"/>
</dbReference>
<dbReference type="Pfam" id="PF00378">
    <property type="entry name" value="ECH_1"/>
    <property type="match status" value="1"/>
</dbReference>
<dbReference type="InterPro" id="IPR029045">
    <property type="entry name" value="ClpP/crotonase-like_dom_sf"/>
</dbReference>
<dbReference type="Proteomes" id="UP000595847">
    <property type="component" value="Chromosome"/>
</dbReference>
<dbReference type="InterPro" id="IPR001753">
    <property type="entry name" value="Enoyl-CoA_hydra/iso"/>
</dbReference>
<dbReference type="Proteomes" id="UP000677234">
    <property type="component" value="Chromosome"/>
</dbReference>
<sequence length="258" mass="28039">MDHAQQPSIPIIREQREDILMITLNRPRVLNALTVEMFSLLKEAVAYAAAEESVRLVVLRGAGGNFCSGADLSVLGMLKEPDQADEALTIINDLLLQLHRMPKPVIAVVEGAAVGAGLNLALHADFVLASKEAVLQEPFVQIGLTTDFGGTYLLPRLVGMAQAKKLALLGEKISGSEAEAIGLIYKAVEAAALPQELDRLLAALRRMPGQAWAVTKQGLQVCLEGDLEKALAWEKEQQPKLITHPEFQEVIRQRLKKG</sequence>
<name>A0A7T5ENR3_9BACL</name>
<reference evidence="4" key="2">
    <citation type="submission" date="2021-04" db="EMBL/GenBank/DDBJ databases">
        <title>Brevibacillus composti FJAT-54423, complete genome.</title>
        <authorList>
            <person name="Tang R."/>
        </authorList>
    </citation>
    <scope>NUCLEOTIDE SEQUENCE</scope>
    <source>
        <strain evidence="4">FJAT-54424</strain>
    </source>
</reference>
<dbReference type="InterPro" id="IPR018376">
    <property type="entry name" value="Enoyl-CoA_hyd/isom_CS"/>
</dbReference>
<evidence type="ECO:0000313" key="3">
    <source>
        <dbReference type="EMBL" id="QQE75993.1"/>
    </source>
</evidence>
<evidence type="ECO:0000313" key="4">
    <source>
        <dbReference type="EMBL" id="QUO43019.1"/>
    </source>
</evidence>
<dbReference type="SUPFAM" id="SSF52096">
    <property type="entry name" value="ClpP/crotonase"/>
    <property type="match status" value="1"/>
</dbReference>